<accession>A0A0K1PPZ2</accession>
<dbReference type="SUPFAM" id="SSF69322">
    <property type="entry name" value="Tricorn protease domain 2"/>
    <property type="match status" value="1"/>
</dbReference>
<name>A0A0K1PPZ2_9BACT</name>
<reference evidence="1 2" key="1">
    <citation type="submission" date="2015-08" db="EMBL/GenBank/DDBJ databases">
        <authorList>
            <person name="Babu N.S."/>
            <person name="Beckwith C.J."/>
            <person name="Beseler K.G."/>
            <person name="Brison A."/>
            <person name="Carone J.V."/>
            <person name="Caskin T.P."/>
            <person name="Diamond M."/>
            <person name="Durham M.E."/>
            <person name="Foxe J.M."/>
            <person name="Go M."/>
            <person name="Henderson B.A."/>
            <person name="Jones I.B."/>
            <person name="McGettigan J.A."/>
            <person name="Micheletti S.J."/>
            <person name="Nasrallah M.E."/>
            <person name="Ortiz D."/>
            <person name="Piller C.R."/>
            <person name="Privatt S.R."/>
            <person name="Schneider S.L."/>
            <person name="Sharp S."/>
            <person name="Smith T.C."/>
            <person name="Stanton J.D."/>
            <person name="Ullery H.E."/>
            <person name="Wilson R.J."/>
            <person name="Serrano M.G."/>
            <person name="Buck G."/>
            <person name="Lee V."/>
            <person name="Wang Y."/>
            <person name="Carvalho R."/>
            <person name="Voegtly L."/>
            <person name="Shi R."/>
            <person name="Duckworth R."/>
            <person name="Johnson A."/>
            <person name="Loviza R."/>
            <person name="Walstead R."/>
            <person name="Shah Z."/>
            <person name="Kiflezghi M."/>
            <person name="Wade K."/>
            <person name="Ball S.L."/>
            <person name="Bradley K.W."/>
            <person name="Asai D.J."/>
            <person name="Bowman C.A."/>
            <person name="Russell D.A."/>
            <person name="Pope W.H."/>
            <person name="Jacobs-Sera D."/>
            <person name="Hendrix R.W."/>
            <person name="Hatfull G.F."/>
        </authorList>
    </citation>
    <scope>NUCLEOTIDE SEQUENCE [LARGE SCALE GENOMIC DNA]</scope>
    <source>
        <strain evidence="1 2">DSM 27648</strain>
    </source>
</reference>
<sequence length="315" mass="33673">MKQITEIVSVAPMRDKLYLLFVDYEEGDAGNGTGQVYRTDGSRSPDLEPVLNTNDVLRRLWASPSGALWIASENGHVHTSAPVTWPAPTQPGLDIESLLSGMSFTSTTLPPSREAGGRPTLGALWGIDDDNVYVAASGGAIYQWNGREWRLAFVADAEIRAFGGTGPADVHAVGEKGTLLHFDGNAWSSQAVPDAVSASDTFTGCRVATDGSMLVSSMGGRVLKGSSAGWVVLGQDDRRQFLDIALISDRILLAARDHGCVELTPDGFVELKSNFHASQIVPNGDVAYFLGASPVTAYIEYAPADEDLPWARISF</sequence>
<dbReference type="KEGG" id="llu:AKJ09_02257"/>
<dbReference type="OrthoDB" id="6829668at2"/>
<dbReference type="RefSeq" id="WP_146647016.1">
    <property type="nucleotide sequence ID" value="NZ_CP012333.1"/>
</dbReference>
<dbReference type="Proteomes" id="UP000064967">
    <property type="component" value="Chromosome"/>
</dbReference>
<gene>
    <name evidence="1" type="ORF">AKJ09_02257</name>
</gene>
<dbReference type="STRING" id="1391654.AKJ09_02257"/>
<protein>
    <submittedName>
        <fullName evidence="1">Uncharacterized protein</fullName>
    </submittedName>
</protein>
<dbReference type="AlphaFoldDB" id="A0A0K1PPZ2"/>
<keyword evidence="2" id="KW-1185">Reference proteome</keyword>
<evidence type="ECO:0000313" key="2">
    <source>
        <dbReference type="Proteomes" id="UP000064967"/>
    </source>
</evidence>
<organism evidence="1 2">
    <name type="scientific">Labilithrix luteola</name>
    <dbReference type="NCBI Taxonomy" id="1391654"/>
    <lineage>
        <taxon>Bacteria</taxon>
        <taxon>Pseudomonadati</taxon>
        <taxon>Myxococcota</taxon>
        <taxon>Polyangia</taxon>
        <taxon>Polyangiales</taxon>
        <taxon>Labilitrichaceae</taxon>
        <taxon>Labilithrix</taxon>
    </lineage>
</organism>
<dbReference type="EMBL" id="CP012333">
    <property type="protein sequence ID" value="AKU95593.1"/>
    <property type="molecule type" value="Genomic_DNA"/>
</dbReference>
<proteinExistence type="predicted"/>
<evidence type="ECO:0000313" key="1">
    <source>
        <dbReference type="EMBL" id="AKU95593.1"/>
    </source>
</evidence>